<name>A0A4V2W2H5_9PROT</name>
<keyword evidence="1" id="KW-0732">Signal</keyword>
<reference evidence="2 3" key="1">
    <citation type="submission" date="2019-03" db="EMBL/GenBank/DDBJ databases">
        <title>Genomic Encyclopedia of Type Strains, Phase IV (KMG-IV): sequencing the most valuable type-strain genomes for metagenomic binning, comparative biology and taxonomic classification.</title>
        <authorList>
            <person name="Goeker M."/>
        </authorList>
    </citation>
    <scope>NUCLEOTIDE SEQUENCE [LARGE SCALE GENOMIC DNA]</scope>
    <source>
        <strain evidence="2 3">DSM 100309</strain>
    </source>
</reference>
<dbReference type="Pfam" id="PF13852">
    <property type="entry name" value="DUF4197"/>
    <property type="match status" value="1"/>
</dbReference>
<sequence length="259" mass="27621">MNNIVWFFALLVISANASAFDLGGLINNDTLDTIKNAAGQNPSIAAPAGNNSKLDALSDGDVVKGLKEALSQSSSTAVSKLGAVNGFLGNEKVKIPLPSPLDKVEGTMRTFGQGKMVDDLITTMNRAAEAAVPEAKTLLMAAIKKMSVQDAKNILTGGNDAATRYFRNATESDLHTKFLPIVTKTTSKLGAAEKYNQYAGKASKLGLVDDKQASVQEYVTSKALDGLFLMMAEEEQAIRANPVERTGYWVKKVFGTQVQ</sequence>
<protein>
    <submittedName>
        <fullName evidence="2">Uncharacterized protein DUF4197</fullName>
    </submittedName>
</protein>
<evidence type="ECO:0000256" key="1">
    <source>
        <dbReference type="SAM" id="SignalP"/>
    </source>
</evidence>
<feature type="signal peptide" evidence="1">
    <location>
        <begin position="1"/>
        <end position="19"/>
    </location>
</feature>
<dbReference type="AlphaFoldDB" id="A0A4V2W2H5"/>
<comment type="caution">
    <text evidence="2">The sequence shown here is derived from an EMBL/GenBank/DDBJ whole genome shotgun (WGS) entry which is preliminary data.</text>
</comment>
<organism evidence="2 3">
    <name type="scientific">Sulfurirhabdus autotrophica</name>
    <dbReference type="NCBI Taxonomy" id="1706046"/>
    <lineage>
        <taxon>Bacteria</taxon>
        <taxon>Pseudomonadati</taxon>
        <taxon>Pseudomonadota</taxon>
        <taxon>Betaproteobacteria</taxon>
        <taxon>Nitrosomonadales</taxon>
        <taxon>Sulfuricellaceae</taxon>
        <taxon>Sulfurirhabdus</taxon>
    </lineage>
</organism>
<evidence type="ECO:0000313" key="3">
    <source>
        <dbReference type="Proteomes" id="UP000295367"/>
    </source>
</evidence>
<keyword evidence="3" id="KW-1185">Reference proteome</keyword>
<feature type="chain" id="PRO_5020385346" evidence="1">
    <location>
        <begin position="20"/>
        <end position="259"/>
    </location>
</feature>
<accession>A0A4V2W2H5</accession>
<dbReference type="InterPro" id="IPR025245">
    <property type="entry name" value="DUF4197"/>
</dbReference>
<proteinExistence type="predicted"/>
<dbReference type="EMBL" id="SMCO01000004">
    <property type="protein sequence ID" value="TCV88089.1"/>
    <property type="molecule type" value="Genomic_DNA"/>
</dbReference>
<dbReference type="RefSeq" id="WP_124945727.1">
    <property type="nucleotide sequence ID" value="NZ_BHVT01000019.1"/>
</dbReference>
<dbReference type="Proteomes" id="UP000295367">
    <property type="component" value="Unassembled WGS sequence"/>
</dbReference>
<dbReference type="OrthoDB" id="5292580at2"/>
<evidence type="ECO:0000313" key="2">
    <source>
        <dbReference type="EMBL" id="TCV88089.1"/>
    </source>
</evidence>
<gene>
    <name evidence="2" type="ORF">EDC63_10446</name>
</gene>